<keyword evidence="3" id="KW-0804">Transcription</keyword>
<accession>A0A6I6CYU9</accession>
<dbReference type="Proteomes" id="UP000427716">
    <property type="component" value="Chromosome"/>
</dbReference>
<sequence>MTAKHDAEMETFQNDLLESVKQMKKGEATRVTEVELTPVASLRARMGLSQTQFARLLGVSVRTLQQWEQGRRHPTGPARRLLAIAEKRPDVLLEES</sequence>
<organism evidence="5 6">
    <name type="scientific">Guyparkeria halophila</name>
    <dbReference type="NCBI Taxonomy" id="47960"/>
    <lineage>
        <taxon>Bacteria</taxon>
        <taxon>Pseudomonadati</taxon>
        <taxon>Pseudomonadota</taxon>
        <taxon>Gammaproteobacteria</taxon>
        <taxon>Chromatiales</taxon>
        <taxon>Thioalkalibacteraceae</taxon>
        <taxon>Guyparkeria</taxon>
    </lineage>
</organism>
<dbReference type="PANTHER" id="PTHR36511">
    <property type="entry name" value="MERR FAMILY BACTERIAL REGULATORY PROTEIN"/>
    <property type="match status" value="1"/>
</dbReference>
<dbReference type="RefSeq" id="WP_156575158.1">
    <property type="nucleotide sequence ID" value="NZ_CP046415.1"/>
</dbReference>
<dbReference type="InterPro" id="IPR010982">
    <property type="entry name" value="Lambda_DNA-bd_dom_sf"/>
</dbReference>
<dbReference type="InterPro" id="IPR001387">
    <property type="entry name" value="Cro/C1-type_HTH"/>
</dbReference>
<dbReference type="GO" id="GO:0003677">
    <property type="term" value="F:DNA binding"/>
    <property type="evidence" value="ECO:0007669"/>
    <property type="project" value="UniProtKB-KW"/>
</dbReference>
<dbReference type="PANTHER" id="PTHR36511:SF4">
    <property type="entry name" value="ANTITOXIN MQSA"/>
    <property type="match status" value="1"/>
</dbReference>
<evidence type="ECO:0000256" key="2">
    <source>
        <dbReference type="ARBA" id="ARBA00023125"/>
    </source>
</evidence>
<dbReference type="Pfam" id="PF01381">
    <property type="entry name" value="HTH_3"/>
    <property type="match status" value="1"/>
</dbReference>
<dbReference type="SUPFAM" id="SSF47413">
    <property type="entry name" value="lambda repressor-like DNA-binding domains"/>
    <property type="match status" value="1"/>
</dbReference>
<gene>
    <name evidence="5" type="ORF">GM160_11215</name>
</gene>
<feature type="domain" description="HTH cro/C1-type" evidence="4">
    <location>
        <begin position="39"/>
        <end position="92"/>
    </location>
</feature>
<dbReference type="PROSITE" id="PS50943">
    <property type="entry name" value="HTH_CROC1"/>
    <property type="match status" value="1"/>
</dbReference>
<protein>
    <submittedName>
        <fullName evidence="5">Helix-turn-helix domain-containing protein</fullName>
    </submittedName>
</protein>
<dbReference type="CDD" id="cd00093">
    <property type="entry name" value="HTH_XRE"/>
    <property type="match status" value="1"/>
</dbReference>
<evidence type="ECO:0000313" key="6">
    <source>
        <dbReference type="Proteomes" id="UP000427716"/>
    </source>
</evidence>
<dbReference type="InterPro" id="IPR052359">
    <property type="entry name" value="HTH-type_reg/antitoxin"/>
</dbReference>
<keyword evidence="6" id="KW-1185">Reference proteome</keyword>
<dbReference type="KEGG" id="ghl:GM160_11215"/>
<evidence type="ECO:0000256" key="1">
    <source>
        <dbReference type="ARBA" id="ARBA00023015"/>
    </source>
</evidence>
<reference evidence="5 6" key="1">
    <citation type="submission" date="2019-11" db="EMBL/GenBank/DDBJ databases">
        <authorList>
            <person name="Zhang J."/>
            <person name="Sun C."/>
        </authorList>
    </citation>
    <scope>NUCLEOTIDE SEQUENCE [LARGE SCALE GENOMIC DNA]</scope>
    <source>
        <strain evidence="6">sp2</strain>
    </source>
</reference>
<evidence type="ECO:0000256" key="3">
    <source>
        <dbReference type="ARBA" id="ARBA00023163"/>
    </source>
</evidence>
<dbReference type="Gene3D" id="1.10.260.40">
    <property type="entry name" value="lambda repressor-like DNA-binding domains"/>
    <property type="match status" value="1"/>
</dbReference>
<keyword evidence="2" id="KW-0238">DNA-binding</keyword>
<name>A0A6I6CYU9_9GAMM</name>
<proteinExistence type="predicted"/>
<evidence type="ECO:0000259" key="4">
    <source>
        <dbReference type="PROSITE" id="PS50943"/>
    </source>
</evidence>
<evidence type="ECO:0000313" key="5">
    <source>
        <dbReference type="EMBL" id="QGT79399.1"/>
    </source>
</evidence>
<dbReference type="AlphaFoldDB" id="A0A6I6CYU9"/>
<dbReference type="EMBL" id="CP046415">
    <property type="protein sequence ID" value="QGT79399.1"/>
    <property type="molecule type" value="Genomic_DNA"/>
</dbReference>
<dbReference type="SMART" id="SM00530">
    <property type="entry name" value="HTH_XRE"/>
    <property type="match status" value="1"/>
</dbReference>
<keyword evidence="1" id="KW-0805">Transcription regulation</keyword>